<dbReference type="Proteomes" id="UP000471120">
    <property type="component" value="Unassembled WGS sequence"/>
</dbReference>
<gene>
    <name evidence="1" type="ORF">DW322_05020</name>
</gene>
<accession>A0A6P2CEN6</accession>
<dbReference type="RefSeq" id="WP_010840143.1">
    <property type="nucleotide sequence ID" value="NZ_QRCM01000001.1"/>
</dbReference>
<organism evidence="1 2">
    <name type="scientific">Rhodococcus rhodnii</name>
    <dbReference type="NCBI Taxonomy" id="38312"/>
    <lineage>
        <taxon>Bacteria</taxon>
        <taxon>Bacillati</taxon>
        <taxon>Actinomycetota</taxon>
        <taxon>Actinomycetes</taxon>
        <taxon>Mycobacteriales</taxon>
        <taxon>Nocardiaceae</taxon>
        <taxon>Rhodococcus</taxon>
    </lineage>
</organism>
<evidence type="ECO:0000313" key="2">
    <source>
        <dbReference type="Proteomes" id="UP000471120"/>
    </source>
</evidence>
<sequence>MSYDILFLRREPGQSFDDALEADEERQIAASEGISCEDPLVIAAADEVRRAVVEMIGPDAKVDTGRPGIDIYDPATRVLLEYHWEGVSISTTFGPDPSPVTRISAVFRTAEIIERLTGLEGYDRQIEMALREPGAFATSVAAYGYFT</sequence>
<name>A0A6P2CEN6_9NOCA</name>
<dbReference type="AlphaFoldDB" id="A0A6P2CEN6"/>
<protein>
    <submittedName>
        <fullName evidence="1">Uncharacterized protein</fullName>
    </submittedName>
</protein>
<reference evidence="1 2" key="1">
    <citation type="submission" date="2018-07" db="EMBL/GenBank/DDBJ databases">
        <title>Genome sequence of Rhodococcus rhodnii ATCC 35071 from Rhodnius prolixus.</title>
        <authorList>
            <person name="Patel V."/>
            <person name="Vogel K.J."/>
        </authorList>
    </citation>
    <scope>NUCLEOTIDE SEQUENCE [LARGE SCALE GENOMIC DNA]</scope>
    <source>
        <strain evidence="1 2">ATCC 35071</strain>
    </source>
</reference>
<proteinExistence type="predicted"/>
<dbReference type="EMBL" id="QRCM01000001">
    <property type="protein sequence ID" value="TXG89696.1"/>
    <property type="molecule type" value="Genomic_DNA"/>
</dbReference>
<evidence type="ECO:0000313" key="1">
    <source>
        <dbReference type="EMBL" id="TXG89696.1"/>
    </source>
</evidence>
<comment type="caution">
    <text evidence="1">The sequence shown here is derived from an EMBL/GenBank/DDBJ whole genome shotgun (WGS) entry which is preliminary data.</text>
</comment>